<evidence type="ECO:0000256" key="4">
    <source>
        <dbReference type="SAM" id="Phobius"/>
    </source>
</evidence>
<keyword evidence="4" id="KW-0812">Transmembrane</keyword>
<feature type="transmembrane region" description="Helical" evidence="4">
    <location>
        <begin position="691"/>
        <end position="714"/>
    </location>
</feature>
<dbReference type="PANTHER" id="PTHR31308">
    <property type="match status" value="1"/>
</dbReference>
<dbReference type="Pfam" id="PF00150">
    <property type="entry name" value="Cellulase"/>
    <property type="match status" value="1"/>
</dbReference>
<keyword evidence="2" id="KW-0378">Hydrolase</keyword>
<keyword evidence="8" id="KW-1185">Reference proteome</keyword>
<dbReference type="PANTHER" id="PTHR31308:SF5">
    <property type="entry name" value="ERGOSTERYL-BETA-GLUCOSIDASE"/>
    <property type="match status" value="1"/>
</dbReference>
<dbReference type="VEuPathDB" id="FungiDB:PSHT_09444"/>
<dbReference type="InterPro" id="IPR052066">
    <property type="entry name" value="Glycosphingolipid_Hydrolases"/>
</dbReference>
<evidence type="ECO:0000256" key="3">
    <source>
        <dbReference type="ARBA" id="ARBA00023295"/>
    </source>
</evidence>
<dbReference type="GO" id="GO:1904462">
    <property type="term" value="P:ergosteryl 3-beta-D-glucoside catabolic process"/>
    <property type="evidence" value="ECO:0007669"/>
    <property type="project" value="TreeGrafter"/>
</dbReference>
<dbReference type="AlphaFoldDB" id="A0A2S4V8R1"/>
<dbReference type="InterPro" id="IPR017853">
    <property type="entry name" value="GH"/>
</dbReference>
<keyword evidence="3" id="KW-0326">Glycosidase</keyword>
<dbReference type="VEuPathDB" id="FungiDB:PSTT_09433"/>
<keyword evidence="4" id="KW-1133">Transmembrane helix</keyword>
<dbReference type="Gene3D" id="3.20.20.80">
    <property type="entry name" value="Glycosidases"/>
    <property type="match status" value="2"/>
</dbReference>
<proteinExistence type="inferred from homology"/>
<comment type="similarity">
    <text evidence="1">Belongs to the glycosyl hydrolase 5 (cellulase A) family.</text>
</comment>
<dbReference type="Pfam" id="PF18564">
    <property type="entry name" value="Glyco_hydro_5_C"/>
    <property type="match status" value="1"/>
</dbReference>
<evidence type="ECO:0000259" key="5">
    <source>
        <dbReference type="Pfam" id="PF00150"/>
    </source>
</evidence>
<organism evidence="7 8">
    <name type="scientific">Puccinia striiformis</name>
    <dbReference type="NCBI Taxonomy" id="27350"/>
    <lineage>
        <taxon>Eukaryota</taxon>
        <taxon>Fungi</taxon>
        <taxon>Dikarya</taxon>
        <taxon>Basidiomycota</taxon>
        <taxon>Pucciniomycotina</taxon>
        <taxon>Pucciniomycetes</taxon>
        <taxon>Pucciniales</taxon>
        <taxon>Pucciniaceae</taxon>
        <taxon>Puccinia</taxon>
    </lineage>
</organism>
<evidence type="ECO:0000313" key="8">
    <source>
        <dbReference type="Proteomes" id="UP000239156"/>
    </source>
</evidence>
<evidence type="ECO:0000256" key="1">
    <source>
        <dbReference type="ARBA" id="ARBA00005641"/>
    </source>
</evidence>
<dbReference type="InterPro" id="IPR001547">
    <property type="entry name" value="Glyco_hydro_5"/>
</dbReference>
<sequence>MDDPEPRTNNKNRSSVSFDGRHFIDTETEQVISFRGVSLSGCSKLPSKPDGRTHQAELFFEHRQVSFVGHPLKLEHAPHYLSQLVSWGFNLIRLVICWEALEHSGPGIYDLEYIDYITQLVQICEELNLNVLVDAHQDVWSRLCGGSGAPGWTLELAGFEIANLSETGAAALQQLGAPKGVWPSGYQKLAAGTMFTLFFSGDKFAPNRKVKRNLHQKWAKEGTDGEEMISLQEFLQSSMVEAFGQLADSLSRFDCVIGFEPMNEPHRGFINLHSPHQWNPMTDLFIRDCPSFLEAVALGEGHSQRIDVYTPTWPVPSFRFHTRRVKPEVRAWKSSVECIWKEHGVWRWDEKRNKPVVLKPKHFNLDPLTGKPFDFYSQALYPFVSRFAKRVQRYRSDWIIPVGPIPNEFYPKWDSCQRPKNLIAGPHFYDLFSLVHKAHGTLTMDVQGICMNKPIWKWMHFGHIAAKKNYTEQIKNIVNSVYNNLGEIPCLIGELGICMDLNRGEAFKTGNYYWQHYQMNALLSACESNLVSYVLWNFNPYNTDEYGDGWNGENFSFISQSEVDSSSPYSQPRILSAIVRPSARKVSGIPCRSTYDSENSTFEFEYKNPDLNPKGEQTSRFKTTETEIFLPAERFPVDQIHISVSDGNYSHGVDTQLLIWKHSNLEPGAKHWIKITSPIRVKIEKPVSENWAVTSWLSLTLLLSLAVALLALFWSSDQKISL</sequence>
<gene>
    <name evidence="7" type="ORF">PSTT_09433</name>
</gene>
<keyword evidence="4" id="KW-0472">Membrane</keyword>
<dbReference type="GO" id="GO:0050295">
    <property type="term" value="F:steryl-beta-glucosidase activity"/>
    <property type="evidence" value="ECO:0007669"/>
    <property type="project" value="TreeGrafter"/>
</dbReference>
<reference evidence="7" key="1">
    <citation type="submission" date="2017-12" db="EMBL/GenBank/DDBJ databases">
        <title>Gene loss provides genomic basis for host adaptation in cereal stripe rust fungi.</title>
        <authorList>
            <person name="Xia C."/>
        </authorList>
    </citation>
    <scope>NUCLEOTIDE SEQUENCE [LARGE SCALE GENOMIC DNA]</scope>
    <source>
        <strain evidence="7">93-210</strain>
    </source>
</reference>
<dbReference type="Gene3D" id="2.60.40.1180">
    <property type="entry name" value="Golgi alpha-mannosidase II"/>
    <property type="match status" value="1"/>
</dbReference>
<evidence type="ECO:0000259" key="6">
    <source>
        <dbReference type="Pfam" id="PF18564"/>
    </source>
</evidence>
<dbReference type="GO" id="GO:0000272">
    <property type="term" value="P:polysaccharide catabolic process"/>
    <property type="evidence" value="ECO:0007669"/>
    <property type="project" value="InterPro"/>
</dbReference>
<dbReference type="Proteomes" id="UP000239156">
    <property type="component" value="Unassembled WGS sequence"/>
</dbReference>
<protein>
    <recommendedName>
        <fullName evidence="9">Glycoside hydrolase family 5 domain-containing protein</fullName>
    </recommendedName>
</protein>
<feature type="domain" description="Glycoside hydrolase family 5 C-terminal" evidence="6">
    <location>
        <begin position="580"/>
        <end position="675"/>
    </location>
</feature>
<accession>A0A2S4V8R1</accession>
<dbReference type="SUPFAM" id="SSF51445">
    <property type="entry name" value="(Trans)glycosidases"/>
    <property type="match status" value="1"/>
</dbReference>
<dbReference type="InterPro" id="IPR013780">
    <property type="entry name" value="Glyco_hydro_b"/>
</dbReference>
<evidence type="ECO:0000256" key="2">
    <source>
        <dbReference type="ARBA" id="ARBA00022801"/>
    </source>
</evidence>
<dbReference type="EMBL" id="PKSL01000093">
    <property type="protein sequence ID" value="POW05855.1"/>
    <property type="molecule type" value="Genomic_DNA"/>
</dbReference>
<feature type="domain" description="Glycoside hydrolase family 5" evidence="5">
    <location>
        <begin position="79"/>
        <end position="140"/>
    </location>
</feature>
<dbReference type="InterPro" id="IPR041036">
    <property type="entry name" value="GH5_C"/>
</dbReference>
<evidence type="ECO:0000313" key="7">
    <source>
        <dbReference type="EMBL" id="POW05855.1"/>
    </source>
</evidence>
<evidence type="ECO:0008006" key="9">
    <source>
        <dbReference type="Google" id="ProtNLM"/>
    </source>
</evidence>
<name>A0A2S4V8R1_9BASI</name>
<comment type="caution">
    <text evidence="7">The sequence shown here is derived from an EMBL/GenBank/DDBJ whole genome shotgun (WGS) entry which is preliminary data.</text>
</comment>